<gene>
    <name evidence="2" type="ORF">BCR36DRAFT_15015</name>
</gene>
<feature type="transmembrane region" description="Helical" evidence="1">
    <location>
        <begin position="47"/>
        <end position="68"/>
    </location>
</feature>
<keyword evidence="1" id="KW-0472">Membrane</keyword>
<keyword evidence="1" id="KW-1133">Transmembrane helix</keyword>
<keyword evidence="3" id="KW-1185">Reference proteome</keyword>
<dbReference type="EMBL" id="MCFH01000011">
    <property type="protein sequence ID" value="ORX54166.1"/>
    <property type="molecule type" value="Genomic_DNA"/>
</dbReference>
<evidence type="ECO:0000313" key="2">
    <source>
        <dbReference type="EMBL" id="ORX54166.1"/>
    </source>
</evidence>
<name>A0A1Y1VE92_9FUNG</name>
<evidence type="ECO:0000256" key="1">
    <source>
        <dbReference type="SAM" id="Phobius"/>
    </source>
</evidence>
<dbReference type="Proteomes" id="UP000193719">
    <property type="component" value="Unassembled WGS sequence"/>
</dbReference>
<proteinExistence type="predicted"/>
<keyword evidence="1" id="KW-0812">Transmembrane</keyword>
<dbReference type="AlphaFoldDB" id="A0A1Y1VE92"/>
<sequence length="84" mass="10182">MLSTIKNYTINIDNQTVIECKPCFSMQFIALMYKNYILFKRQWKTNLFIIIIIPFLLVLIPNFIVYILKYYNDTYFSKESNVYT</sequence>
<comment type="caution">
    <text evidence="2">The sequence shown here is derived from an EMBL/GenBank/DDBJ whole genome shotgun (WGS) entry which is preliminary data.</text>
</comment>
<accession>A0A1Y1VE92</accession>
<organism evidence="2 3">
    <name type="scientific">Piromyces finnis</name>
    <dbReference type="NCBI Taxonomy" id="1754191"/>
    <lineage>
        <taxon>Eukaryota</taxon>
        <taxon>Fungi</taxon>
        <taxon>Fungi incertae sedis</taxon>
        <taxon>Chytridiomycota</taxon>
        <taxon>Chytridiomycota incertae sedis</taxon>
        <taxon>Neocallimastigomycetes</taxon>
        <taxon>Neocallimastigales</taxon>
        <taxon>Neocallimastigaceae</taxon>
        <taxon>Piromyces</taxon>
    </lineage>
</organism>
<reference evidence="2 3" key="1">
    <citation type="submission" date="2016-08" db="EMBL/GenBank/DDBJ databases">
        <title>Genomes of anaerobic fungi encode conserved fungal cellulosomes for biomass hydrolysis.</title>
        <authorList>
            <consortium name="DOE Joint Genome Institute"/>
            <person name="Haitjema C.H."/>
            <person name="Gilmore S.P."/>
            <person name="Henske J.K."/>
            <person name="Solomon K.V."/>
            <person name="De Groot R."/>
            <person name="Kuo A."/>
            <person name="Mondo S.J."/>
            <person name="Salamov A.A."/>
            <person name="Labutti K."/>
            <person name="Zhao Z."/>
            <person name="Chiniquy J."/>
            <person name="Barry K."/>
            <person name="Brewer H.M."/>
            <person name="Purvine S.O."/>
            <person name="Wright A.T."/>
            <person name="Boxma B."/>
            <person name="Van Alen T."/>
            <person name="Hackstein J.H."/>
            <person name="Baker S.E."/>
            <person name="Grigoriev I.V."/>
            <person name="O'Malley M.A."/>
        </authorList>
    </citation>
    <scope>NUCLEOTIDE SEQUENCE [LARGE SCALE GENOMIC DNA]</scope>
    <source>
        <strain evidence="3">finn</strain>
    </source>
</reference>
<reference evidence="2 3" key="2">
    <citation type="submission" date="2016-08" db="EMBL/GenBank/DDBJ databases">
        <title>Pervasive Adenine N6-methylation of Active Genes in Fungi.</title>
        <authorList>
            <consortium name="DOE Joint Genome Institute"/>
            <person name="Mondo S.J."/>
            <person name="Dannebaum R.O."/>
            <person name="Kuo R.C."/>
            <person name="Labutti K."/>
            <person name="Haridas S."/>
            <person name="Kuo A."/>
            <person name="Salamov A."/>
            <person name="Ahrendt S.R."/>
            <person name="Lipzen A."/>
            <person name="Sullivan W."/>
            <person name="Andreopoulos W.B."/>
            <person name="Clum A."/>
            <person name="Lindquist E."/>
            <person name="Daum C."/>
            <person name="Ramamoorthy G.K."/>
            <person name="Gryganskyi A."/>
            <person name="Culley D."/>
            <person name="Magnuson J.K."/>
            <person name="James T.Y."/>
            <person name="O'Malley M.A."/>
            <person name="Stajich J.E."/>
            <person name="Spatafora J.W."/>
            <person name="Visel A."/>
            <person name="Grigoriev I.V."/>
        </authorList>
    </citation>
    <scope>NUCLEOTIDE SEQUENCE [LARGE SCALE GENOMIC DNA]</scope>
    <source>
        <strain evidence="3">finn</strain>
    </source>
</reference>
<protein>
    <submittedName>
        <fullName evidence="2">Uncharacterized protein</fullName>
    </submittedName>
</protein>
<evidence type="ECO:0000313" key="3">
    <source>
        <dbReference type="Proteomes" id="UP000193719"/>
    </source>
</evidence>